<dbReference type="AlphaFoldDB" id="A0A5N6QZC6"/>
<dbReference type="SUPFAM" id="SSF81383">
    <property type="entry name" value="F-box domain"/>
    <property type="match status" value="1"/>
</dbReference>
<evidence type="ECO:0000259" key="2">
    <source>
        <dbReference type="PROSITE" id="PS50181"/>
    </source>
</evidence>
<dbReference type="Pfam" id="PF00646">
    <property type="entry name" value="F-box"/>
    <property type="match status" value="1"/>
</dbReference>
<dbReference type="NCBIfam" id="TIGR01640">
    <property type="entry name" value="F_box_assoc_1"/>
    <property type="match status" value="1"/>
</dbReference>
<feature type="domain" description="F-box" evidence="2">
    <location>
        <begin position="21"/>
        <end position="68"/>
    </location>
</feature>
<dbReference type="Proteomes" id="UP000327013">
    <property type="component" value="Chromosome 3"/>
</dbReference>
<sequence length="406" mass="46450">MSSSPTGTRKSGEGERKKMANMRNRDLPEEMLVEILSRVPVKCLVRFRCVCKSWYALSTNPHFITKHLACATSHNHHRGAILKGWGWDQWVALGHLQPHVSTLSNETLELSGDVDLTQLFQDEVVRLLVVGLCNGILCFAGTLRKNPKLYGGDYDHVVLWNPATRESKMLPQMDIPTSTSCTSNFGFGIDPKTNDYKVVRIMSFDSHCEVVVYSLSTNSWRVIDSSPSPSYSIDLPFHPSYLNGVHHWWACEKEDEEEEIPDNRFLISFDMSNEVFQEVLRPPAVGYVYGDIAVINDSVTLILPYMCDVKKWFEIWVLNESGVERTWTKIFTIEDIFHRWDLIQLREDGLVVLRTHEACSLVLYDPETQELRDLRIYEPDCQLVTYTETLVSLNGPGNLVEQQDNS</sequence>
<dbReference type="SUPFAM" id="SSF82171">
    <property type="entry name" value="DPP6 N-terminal domain-like"/>
    <property type="match status" value="1"/>
</dbReference>
<feature type="compositionally biased region" description="Basic and acidic residues" evidence="1">
    <location>
        <begin position="10"/>
        <end position="22"/>
    </location>
</feature>
<dbReference type="InterPro" id="IPR050796">
    <property type="entry name" value="SCF_F-box_component"/>
</dbReference>
<dbReference type="Gene3D" id="1.20.1280.50">
    <property type="match status" value="1"/>
</dbReference>
<dbReference type="InterPro" id="IPR036047">
    <property type="entry name" value="F-box-like_dom_sf"/>
</dbReference>
<evidence type="ECO:0000256" key="1">
    <source>
        <dbReference type="SAM" id="MobiDB-lite"/>
    </source>
</evidence>
<dbReference type="PROSITE" id="PS50181">
    <property type="entry name" value="FBOX"/>
    <property type="match status" value="1"/>
</dbReference>
<feature type="region of interest" description="Disordered" evidence="1">
    <location>
        <begin position="1"/>
        <end position="22"/>
    </location>
</feature>
<dbReference type="CDD" id="cd22157">
    <property type="entry name" value="F-box_AtFBW1-like"/>
    <property type="match status" value="1"/>
</dbReference>
<dbReference type="OrthoDB" id="5314306at2759"/>
<evidence type="ECO:0000313" key="3">
    <source>
        <dbReference type="EMBL" id="KAE8021694.1"/>
    </source>
</evidence>
<proteinExistence type="predicted"/>
<dbReference type="EMBL" id="CM017323">
    <property type="protein sequence ID" value="KAE8021694.1"/>
    <property type="molecule type" value="Genomic_DNA"/>
</dbReference>
<protein>
    <recommendedName>
        <fullName evidence="2">F-box domain-containing protein</fullName>
    </recommendedName>
</protein>
<dbReference type="InterPro" id="IPR006527">
    <property type="entry name" value="F-box-assoc_dom_typ1"/>
</dbReference>
<reference evidence="3 4" key="1">
    <citation type="submission" date="2019-06" db="EMBL/GenBank/DDBJ databases">
        <title>A chromosomal-level reference genome of Carpinus fangiana (Coryloideae, Betulaceae).</title>
        <authorList>
            <person name="Yang X."/>
            <person name="Wang Z."/>
            <person name="Zhang L."/>
            <person name="Hao G."/>
            <person name="Liu J."/>
            <person name="Yang Y."/>
        </authorList>
    </citation>
    <scope>NUCLEOTIDE SEQUENCE [LARGE SCALE GENOMIC DNA]</scope>
    <source>
        <strain evidence="3">Cfa_2016G</strain>
        <tissue evidence="3">Leaf</tissue>
    </source>
</reference>
<dbReference type="InterPro" id="IPR001810">
    <property type="entry name" value="F-box_dom"/>
</dbReference>
<dbReference type="Pfam" id="PF07734">
    <property type="entry name" value="FBA_1"/>
    <property type="match status" value="1"/>
</dbReference>
<gene>
    <name evidence="3" type="ORF">FH972_007564</name>
</gene>
<dbReference type="PANTHER" id="PTHR31672:SF10">
    <property type="entry name" value="F-BOX DOMAIN-CONTAINING PROTEIN"/>
    <property type="match status" value="1"/>
</dbReference>
<dbReference type="SMART" id="SM00256">
    <property type="entry name" value="FBOX"/>
    <property type="match status" value="1"/>
</dbReference>
<keyword evidence="4" id="KW-1185">Reference proteome</keyword>
<accession>A0A5N6QZC6</accession>
<evidence type="ECO:0000313" key="4">
    <source>
        <dbReference type="Proteomes" id="UP000327013"/>
    </source>
</evidence>
<name>A0A5N6QZC6_9ROSI</name>
<organism evidence="3 4">
    <name type="scientific">Carpinus fangiana</name>
    <dbReference type="NCBI Taxonomy" id="176857"/>
    <lineage>
        <taxon>Eukaryota</taxon>
        <taxon>Viridiplantae</taxon>
        <taxon>Streptophyta</taxon>
        <taxon>Embryophyta</taxon>
        <taxon>Tracheophyta</taxon>
        <taxon>Spermatophyta</taxon>
        <taxon>Magnoliopsida</taxon>
        <taxon>eudicotyledons</taxon>
        <taxon>Gunneridae</taxon>
        <taxon>Pentapetalae</taxon>
        <taxon>rosids</taxon>
        <taxon>fabids</taxon>
        <taxon>Fagales</taxon>
        <taxon>Betulaceae</taxon>
        <taxon>Carpinus</taxon>
    </lineage>
</organism>
<dbReference type="InterPro" id="IPR017451">
    <property type="entry name" value="F-box-assoc_interact_dom"/>
</dbReference>
<dbReference type="PANTHER" id="PTHR31672">
    <property type="entry name" value="BNACNNG10540D PROTEIN"/>
    <property type="match status" value="1"/>
</dbReference>